<dbReference type="PROSITE" id="PS50222">
    <property type="entry name" value="EF_HAND_2"/>
    <property type="match status" value="2"/>
</dbReference>
<feature type="compositionally biased region" description="Basic and acidic residues" evidence="18">
    <location>
        <begin position="1071"/>
        <end position="1089"/>
    </location>
</feature>
<keyword evidence="23" id="KW-1185">Reference proteome</keyword>
<dbReference type="Pfam" id="PF14513">
    <property type="entry name" value="DAG_kinase_N"/>
    <property type="match status" value="1"/>
</dbReference>
<evidence type="ECO:0000256" key="6">
    <source>
        <dbReference type="ARBA" id="ARBA00022741"/>
    </source>
</evidence>
<feature type="region of interest" description="Disordered" evidence="18">
    <location>
        <begin position="1016"/>
        <end position="1167"/>
    </location>
</feature>
<sequence length="1992" mass="220291">MDVLRERMLEKKQGSLKAAKLNTSLALKIKTKILNNSSIVHTSMKINNKALALALSAQKEKCKLLEQEMIKLQKEAVMLYVQNASYSHRQNHLLSLLKELQQSTHERLDAAVQMCSVEDCPSPTGSKRSSKPPLPNNAGTSFQNVGNKATCAAQKSPVVSLEKPVLQPQPGRPVQEKCFLQSPLEENAVNRQPEPGHFLEDMHHIDQEDAGIFASPSPVVKEPSNPTASPDRVIKKGRRSCLVTAELFEIYSEGCPETDDSTVVKTRKNLSGVGSPGVSLAESNGSKESLELQVPKQETTVFDPEMELTVNEETEIVTVESNSCRKNVEENRAAKPRSKKGDPEALRNIKKRDPSEAIPLVNSTRPVSKKQRRIKPLDTDKAISDAVGSDLQTASSASAAEVSVAANKQLHQGEERCRITDASLNTECKDRRNAYKVSVFQNAEYKDCRKAGIISSEALKYTNQCEQSRAQLGQVEEPLDQPKDLLKENTLADFQTVETKPQDFLNVETKESRRTYLVSGPPSGTYWNTAGKDNRRTFVISDFQKAKPTASGLSHVEPGQEENLQNLALKDKPVENAHSSNLKLCDGAFVMSDRYVTKRTKRENSIITPPLHKADGDSAVEVCETEVCESNSTAKVSKHKDNSSRKRRNVVDEICAEIGKNSNNTVTHIQPESGLNEPVVQCSAKRSRIPQKSCSNATQVELNANPNRKTYVVHPANKLKSSKSSPENQTKKVKSKSRCAKIAFKEAVVPNPCFVFTHNESECVKDSKTTQENHLEDSGTPLKRESSSLETTNSDRAGGVILKPPCVQKASAGGRGGVRVCSVQDTCASEQTPMTVASPGAAAQRAEERSAVLESLQKLVQEDSSLGGFQCHGPETQECGLFQNLHSLVNTVKESEKIAHTVKRSRDKTPDGRILQTITNTSSSTCEEAGIAKKRRRAAAVANYKEPRLNRVEYIGVRLRENRFDPKGKKDSTLLDDLAHYDLAINVALLWLNKAEKKDFTDNEIECEDTDTFSNTVSVSTQNRTGAQNMDSKQELRTETRNRNLEQGLGTGTWNRKSEHGLGTGTRKRDRTGARNRDSEKGQNRDSEQGLRTGTQNMDSEQGLGTRTQNRDSEQGLRTETRIRDSEQGLKTGTQNRDSEQGQNKNSEQGLGTGTRNRDSEQGLGTETQNRDSELYLYLLLVLRGNNLSCCLFSLLKINCLTLHLNALQKQDVLSQPIDYEGFQLFMKTYLEDDIPEELCQHLFMSFKCKTCQSSPEQHRSGGNVMEPRSIDAGISIQTEVACAPITGMNGKSILSAMGRHTPDQTATTGGAASPSSSRSSSQKSAGGSNTPCAHQRSPCLQQRSAGGGLAAALNSLGPSRMSPASLLNPQSPVTFRLYDADGNGLLDSSELDRIINQMVHVAEYLEWDSTELRPILQEMMEEIDYDRDGTVTLEEWIRGGMTTIPLLVLLGMETSVRDDGQHMWRLKHFNKPAYCNYCHSMLLGVRKQGLCCFFCKYTVHERCVSKDIVPCISTYTKSRRHGSIMQHIWVEGNSPTKCDRCRKSIKCYQGLTGLHCVWCQITLHNKCASHVKPECDGGSLRDHTLLPSCICPVVLITPLPGTHPLLVLVNPKSGGRQGERVLHKFQYLLNPRQVYNLDRGGPTAGSLMYVGDFVSYNPFKGSSALKQIPDTLEALETVDSEDKANFSKHPAVAVLPLGTGNDLARCLRWGGGYEGGNLQKFLRDIENSMDVVLDRWSIDVIPNNKEEKGDPVPYSIVNNYFSIGVDASIAHQFHLMREKHPEKFNSSVGKPCLLCDGVDSLTAARRNASCSPACCDSRYLTWPRYLALQGSSPEWAAQCDGIILDLSNTSLEGIAVLNIPSMHGGSNLWGETKKRRNYNRMSKKVPEKAPSSTVIDAKELKFCVQVAGWLVWLCTGKQCRFEQPLLSQGLTVLCASCSRTSKLLPMQIDGEPWMQPPSTIKITHKNQVPMLLGPPQKTPFFFLKRRNRSRD</sequence>
<feature type="region of interest" description="Disordered" evidence="18">
    <location>
        <begin position="765"/>
        <end position="797"/>
    </location>
</feature>
<evidence type="ECO:0000256" key="9">
    <source>
        <dbReference type="ARBA" id="ARBA00022837"/>
    </source>
</evidence>
<accession>A0A444TXZ4</accession>
<feature type="domain" description="DAGKc" evidence="20">
    <location>
        <begin position="1601"/>
        <end position="1743"/>
    </location>
</feature>
<feature type="region of interest" description="Disordered" evidence="18">
    <location>
        <begin position="119"/>
        <end position="143"/>
    </location>
</feature>
<dbReference type="GO" id="GO:0004143">
    <property type="term" value="F:ATP-dependent diacylglycerol kinase activity"/>
    <property type="evidence" value="ECO:0007669"/>
    <property type="project" value="UniProtKB-EC"/>
</dbReference>
<dbReference type="InterPro" id="IPR046349">
    <property type="entry name" value="C1-like_sf"/>
</dbReference>
<dbReference type="Pfam" id="PF00130">
    <property type="entry name" value="C1_1"/>
    <property type="match status" value="2"/>
</dbReference>
<dbReference type="InterPro" id="IPR002048">
    <property type="entry name" value="EF_hand_dom"/>
</dbReference>
<feature type="coiled-coil region" evidence="17">
    <location>
        <begin position="48"/>
        <end position="75"/>
    </location>
</feature>
<dbReference type="EC" id="2.7.1.107" evidence="16"/>
<comment type="catalytic activity">
    <reaction evidence="14">
        <text>1-octadecanoyl-2-(5Z,8Z,11Z,14Z-eicosatetraenoyl)-sn-glycerol + ATP = 1-octadecanoyl-2-(5Z,8Z,11Z,14Z-eicosatetraenoyl)-sn-glycero-3-phosphate + ADP + H(+)</text>
        <dbReference type="Rhea" id="RHEA:40323"/>
        <dbReference type="ChEBI" id="CHEBI:15378"/>
        <dbReference type="ChEBI" id="CHEBI:30616"/>
        <dbReference type="ChEBI" id="CHEBI:75728"/>
        <dbReference type="ChEBI" id="CHEBI:77091"/>
        <dbReference type="ChEBI" id="CHEBI:456216"/>
    </reaction>
    <physiologicalReaction direction="left-to-right" evidence="14">
        <dbReference type="Rhea" id="RHEA:40324"/>
    </physiologicalReaction>
</comment>
<evidence type="ECO:0000256" key="8">
    <source>
        <dbReference type="ARBA" id="ARBA00022833"/>
    </source>
</evidence>
<dbReference type="UniPathway" id="UPA00230"/>
<evidence type="ECO:0000256" key="10">
    <source>
        <dbReference type="ARBA" id="ARBA00022840"/>
    </source>
</evidence>
<dbReference type="Gene3D" id="1.10.238.10">
    <property type="entry name" value="EF-hand"/>
    <property type="match status" value="1"/>
</dbReference>
<dbReference type="InterPro" id="IPR037607">
    <property type="entry name" value="DGK"/>
</dbReference>
<evidence type="ECO:0000256" key="5">
    <source>
        <dbReference type="ARBA" id="ARBA00022737"/>
    </source>
</evidence>
<keyword evidence="6 16" id="KW-0547">Nucleotide-binding</keyword>
<dbReference type="InterPro" id="IPR038199">
    <property type="entry name" value="DGK_typeI_N_sf"/>
</dbReference>
<feature type="compositionally biased region" description="Polar residues" evidence="18">
    <location>
        <begin position="1090"/>
        <end position="1108"/>
    </location>
</feature>
<dbReference type="CDD" id="cd00051">
    <property type="entry name" value="EFh"/>
    <property type="match status" value="1"/>
</dbReference>
<keyword evidence="9" id="KW-0106">Calcium</keyword>
<feature type="compositionally biased region" description="Polar residues" evidence="18">
    <location>
        <begin position="1129"/>
        <end position="1150"/>
    </location>
</feature>
<evidence type="ECO:0000256" key="11">
    <source>
        <dbReference type="ARBA" id="ARBA00023098"/>
    </source>
</evidence>
<organism evidence="22 23">
    <name type="scientific">Acipenser ruthenus</name>
    <name type="common">Sterlet sturgeon</name>
    <dbReference type="NCBI Taxonomy" id="7906"/>
    <lineage>
        <taxon>Eukaryota</taxon>
        <taxon>Metazoa</taxon>
        <taxon>Chordata</taxon>
        <taxon>Craniata</taxon>
        <taxon>Vertebrata</taxon>
        <taxon>Euteleostomi</taxon>
        <taxon>Actinopterygii</taxon>
        <taxon>Chondrostei</taxon>
        <taxon>Acipenseriformes</taxon>
        <taxon>Acipenseridae</taxon>
        <taxon>Acipenser</taxon>
    </lineage>
</organism>
<keyword evidence="10 16" id="KW-0067">ATP-binding</keyword>
<feature type="compositionally biased region" description="Polar residues" evidence="18">
    <location>
        <begin position="1016"/>
        <end position="1031"/>
    </location>
</feature>
<feature type="region of interest" description="Disordered" evidence="18">
    <location>
        <begin position="327"/>
        <end position="377"/>
    </location>
</feature>
<dbReference type="GO" id="GO:0007200">
    <property type="term" value="P:phospholipase C-activating G protein-coupled receptor signaling pathway"/>
    <property type="evidence" value="ECO:0007669"/>
    <property type="project" value="InterPro"/>
</dbReference>
<comment type="catalytic activity">
    <reaction evidence="12">
        <text>1,2-di-(9Z-octadecenoyl)-sn-glycerol + ATP = 1,2-di-(9Z-octadecenoyl)-sn-glycero-3-phosphate + ADP + H(+)</text>
        <dbReference type="Rhea" id="RHEA:40327"/>
        <dbReference type="ChEBI" id="CHEBI:15378"/>
        <dbReference type="ChEBI" id="CHEBI:30616"/>
        <dbReference type="ChEBI" id="CHEBI:52333"/>
        <dbReference type="ChEBI" id="CHEBI:74546"/>
        <dbReference type="ChEBI" id="CHEBI:456216"/>
    </reaction>
    <physiologicalReaction direction="left-to-right" evidence="12">
        <dbReference type="Rhea" id="RHEA:40328"/>
    </physiologicalReaction>
</comment>
<evidence type="ECO:0000256" key="3">
    <source>
        <dbReference type="ARBA" id="ARBA00022679"/>
    </source>
</evidence>
<feature type="compositionally biased region" description="Low complexity" evidence="18">
    <location>
        <begin position="1306"/>
        <end position="1331"/>
    </location>
</feature>
<evidence type="ECO:0000313" key="23">
    <source>
        <dbReference type="Proteomes" id="UP000289886"/>
    </source>
</evidence>
<feature type="region of interest" description="Disordered" evidence="18">
    <location>
        <begin position="1294"/>
        <end position="1341"/>
    </location>
</feature>
<evidence type="ECO:0000256" key="18">
    <source>
        <dbReference type="SAM" id="MobiDB-lite"/>
    </source>
</evidence>
<dbReference type="SUPFAM" id="SSF47473">
    <property type="entry name" value="EF-hand"/>
    <property type="match status" value="1"/>
</dbReference>
<dbReference type="Pfam" id="PF13202">
    <property type="entry name" value="EF-hand_5"/>
    <property type="match status" value="2"/>
</dbReference>
<evidence type="ECO:0000256" key="17">
    <source>
        <dbReference type="SAM" id="Coils"/>
    </source>
</evidence>
<feature type="compositionally biased region" description="Basic and acidic residues" evidence="18">
    <location>
        <begin position="327"/>
        <end position="355"/>
    </location>
</feature>
<dbReference type="SMART" id="SM00109">
    <property type="entry name" value="C1"/>
    <property type="match status" value="2"/>
</dbReference>
<dbReference type="PROSITE" id="PS00479">
    <property type="entry name" value="ZF_DAG_PE_1"/>
    <property type="match status" value="2"/>
</dbReference>
<evidence type="ECO:0000256" key="1">
    <source>
        <dbReference type="ARBA" id="ARBA00005175"/>
    </source>
</evidence>
<dbReference type="InterPro" id="IPR000756">
    <property type="entry name" value="Diacylglycerol_kin_accessory"/>
</dbReference>
<evidence type="ECO:0000259" key="19">
    <source>
        <dbReference type="PROSITE" id="PS50081"/>
    </source>
</evidence>
<dbReference type="GO" id="GO:0005886">
    <property type="term" value="C:plasma membrane"/>
    <property type="evidence" value="ECO:0007669"/>
    <property type="project" value="TreeGrafter"/>
</dbReference>
<feature type="domain" description="EF-hand" evidence="21">
    <location>
        <begin position="1376"/>
        <end position="1402"/>
    </location>
</feature>
<keyword evidence="11" id="KW-0443">Lipid metabolism</keyword>
<dbReference type="CDD" id="cd20846">
    <property type="entry name" value="C1_DGKgamma_rpt1"/>
    <property type="match status" value="1"/>
</dbReference>
<keyword evidence="4" id="KW-0479">Metal-binding</keyword>
<comment type="caution">
    <text evidence="22">The sequence shown here is derived from an EMBL/GenBank/DDBJ whole genome shotgun (WGS) entry which is preliminary data.</text>
</comment>
<comment type="similarity">
    <text evidence="2 16">Belongs to the eukaryotic diacylglycerol kinase family.</text>
</comment>
<keyword evidence="17" id="KW-0175">Coiled coil</keyword>
<dbReference type="PROSITE" id="PS00018">
    <property type="entry name" value="EF_HAND_1"/>
    <property type="match status" value="2"/>
</dbReference>
<evidence type="ECO:0000256" key="12">
    <source>
        <dbReference type="ARBA" id="ARBA00023371"/>
    </source>
</evidence>
<dbReference type="PROSITE" id="PS50081">
    <property type="entry name" value="ZF_DAG_PE_2"/>
    <property type="match status" value="2"/>
</dbReference>
<proteinExistence type="inferred from homology"/>
<dbReference type="SUPFAM" id="SSF111331">
    <property type="entry name" value="NAD kinase/diacylglycerol kinase-like"/>
    <property type="match status" value="1"/>
</dbReference>
<dbReference type="PROSITE" id="PS50146">
    <property type="entry name" value="DAGK"/>
    <property type="match status" value="1"/>
</dbReference>
<dbReference type="Pfam" id="PF17718">
    <property type="entry name" value="DUF5563"/>
    <property type="match status" value="1"/>
</dbReference>
<feature type="compositionally biased region" description="Basic and acidic residues" evidence="18">
    <location>
        <begin position="1032"/>
        <end position="1044"/>
    </location>
</feature>
<dbReference type="InterPro" id="IPR002219">
    <property type="entry name" value="PKC_DAG/PE"/>
</dbReference>
<feature type="domain" description="Phorbol-ester/DAG-type" evidence="19">
    <location>
        <begin position="1462"/>
        <end position="1512"/>
    </location>
</feature>
<dbReference type="Gene3D" id="1.10.238.110">
    <property type="entry name" value="Diacylglycerol kinase alpha"/>
    <property type="match status" value="1"/>
</dbReference>
<evidence type="ECO:0000256" key="16">
    <source>
        <dbReference type="RuleBase" id="RU361128"/>
    </source>
</evidence>
<evidence type="ECO:0000259" key="21">
    <source>
        <dbReference type="PROSITE" id="PS50222"/>
    </source>
</evidence>
<feature type="region of interest" description="Disordered" evidence="18">
    <location>
        <begin position="271"/>
        <end position="290"/>
    </location>
</feature>
<dbReference type="Pfam" id="PF00781">
    <property type="entry name" value="DAGK_cat"/>
    <property type="match status" value="1"/>
</dbReference>
<dbReference type="Proteomes" id="UP000289886">
    <property type="component" value="Unassembled WGS sequence"/>
</dbReference>
<dbReference type="CDD" id="cd20892">
    <property type="entry name" value="C1_DGKgamma_rpt2"/>
    <property type="match status" value="1"/>
</dbReference>
<dbReference type="EMBL" id="SCEB01215768">
    <property type="protein sequence ID" value="RXM27807.1"/>
    <property type="molecule type" value="Genomic_DNA"/>
</dbReference>
<keyword evidence="5" id="KW-0677">Repeat</keyword>
<reference evidence="22 23" key="1">
    <citation type="submission" date="2019-01" db="EMBL/GenBank/DDBJ databases">
        <title>Draft Genome and Complete Hox-Cluster Characterization of the Sterlet Sturgeon (Acipenser ruthenus).</title>
        <authorList>
            <person name="Wei Q."/>
        </authorList>
    </citation>
    <scope>NUCLEOTIDE SEQUENCE [LARGE SCALE GENOMIC DNA]</scope>
    <source>
        <strain evidence="22">WHYD16114868_AA</strain>
        <tissue evidence="22">Blood</tissue>
    </source>
</reference>
<feature type="domain" description="Phorbol-ester/DAG-type" evidence="19">
    <location>
        <begin position="1527"/>
        <end position="1576"/>
    </location>
</feature>
<gene>
    <name evidence="22" type="ORF">EOD39_2859</name>
</gene>
<dbReference type="SMART" id="SM00045">
    <property type="entry name" value="DAGKa"/>
    <property type="match status" value="1"/>
</dbReference>
<dbReference type="InterPro" id="IPR038776">
    <property type="entry name" value="C2orf80"/>
</dbReference>
<evidence type="ECO:0000256" key="7">
    <source>
        <dbReference type="ARBA" id="ARBA00022777"/>
    </source>
</evidence>
<evidence type="ECO:0000256" key="2">
    <source>
        <dbReference type="ARBA" id="ARBA00009280"/>
    </source>
</evidence>
<dbReference type="Pfam" id="PF00609">
    <property type="entry name" value="DAGK_acc"/>
    <property type="match status" value="1"/>
</dbReference>
<dbReference type="FunFam" id="1.10.238.10:FF:000017">
    <property type="entry name" value="Diacylglycerol kinase"/>
    <property type="match status" value="1"/>
</dbReference>
<dbReference type="Gene3D" id="3.30.60.20">
    <property type="match status" value="2"/>
</dbReference>
<feature type="compositionally biased region" description="Basic and acidic residues" evidence="18">
    <location>
        <begin position="1109"/>
        <end position="1128"/>
    </location>
</feature>
<feature type="domain" description="EF-hand" evidence="21">
    <location>
        <begin position="1412"/>
        <end position="1447"/>
    </location>
</feature>
<comment type="catalytic activity">
    <reaction evidence="13">
        <text>1,2-didecanoyl-sn-glycerol + ATP = 1,2-didecanoyl-sn-glycero-3-phosphate + ADP + H(+)</text>
        <dbReference type="Rhea" id="RHEA:43428"/>
        <dbReference type="ChEBI" id="CHEBI:15378"/>
        <dbReference type="ChEBI" id="CHEBI:18155"/>
        <dbReference type="ChEBI" id="CHEBI:30616"/>
        <dbReference type="ChEBI" id="CHEBI:78227"/>
        <dbReference type="ChEBI" id="CHEBI:456216"/>
    </reaction>
    <physiologicalReaction direction="left-to-right" evidence="13">
        <dbReference type="Rhea" id="RHEA:43429"/>
    </physiologicalReaction>
</comment>
<dbReference type="FunFam" id="3.30.60.20:FF:000013">
    <property type="entry name" value="Diacylglycerol kinase"/>
    <property type="match status" value="1"/>
</dbReference>
<dbReference type="SUPFAM" id="SSF57889">
    <property type="entry name" value="Cysteine-rich domain"/>
    <property type="match status" value="2"/>
</dbReference>
<feature type="compositionally biased region" description="Basic and acidic residues" evidence="18">
    <location>
        <begin position="765"/>
        <end position="787"/>
    </location>
</feature>
<dbReference type="GO" id="GO:0005509">
    <property type="term" value="F:calcium ion binding"/>
    <property type="evidence" value="ECO:0007669"/>
    <property type="project" value="InterPro"/>
</dbReference>
<evidence type="ECO:0000313" key="22">
    <source>
        <dbReference type="EMBL" id="RXM27807.1"/>
    </source>
</evidence>
<evidence type="ECO:0000256" key="14">
    <source>
        <dbReference type="ARBA" id="ARBA00023400"/>
    </source>
</evidence>
<dbReference type="GO" id="GO:0046486">
    <property type="term" value="P:glycerolipid metabolic process"/>
    <property type="evidence" value="ECO:0007669"/>
    <property type="project" value="UniProtKB-UniPathway"/>
</dbReference>
<evidence type="ECO:0000256" key="15">
    <source>
        <dbReference type="ARBA" id="ARBA00023411"/>
    </source>
</evidence>
<dbReference type="GO" id="GO:0005524">
    <property type="term" value="F:ATP binding"/>
    <property type="evidence" value="ECO:0007669"/>
    <property type="project" value="UniProtKB-KW"/>
</dbReference>
<dbReference type="PANTHER" id="PTHR11255:SF36">
    <property type="entry name" value="DIACYLGLYCEROL KINASE GAMMA"/>
    <property type="match status" value="1"/>
</dbReference>
<dbReference type="SMART" id="SM00046">
    <property type="entry name" value="DAGKc"/>
    <property type="match status" value="1"/>
</dbReference>
<keyword evidence="3 16" id="KW-0808">Transferase</keyword>
<dbReference type="SMART" id="SM00054">
    <property type="entry name" value="EFh"/>
    <property type="match status" value="2"/>
</dbReference>
<evidence type="ECO:0000256" key="13">
    <source>
        <dbReference type="ARBA" id="ARBA00023395"/>
    </source>
</evidence>
<dbReference type="PANTHER" id="PTHR11255">
    <property type="entry name" value="DIACYLGLYCEROL KINASE"/>
    <property type="match status" value="1"/>
</dbReference>
<dbReference type="InterPro" id="IPR016064">
    <property type="entry name" value="NAD/diacylglycerol_kinase_sf"/>
</dbReference>
<keyword evidence="7 16" id="KW-0418">Kinase</keyword>
<evidence type="ECO:0000256" key="4">
    <source>
        <dbReference type="ARBA" id="ARBA00022723"/>
    </source>
</evidence>
<dbReference type="InterPro" id="IPR011992">
    <property type="entry name" value="EF-hand-dom_pair"/>
</dbReference>
<evidence type="ECO:0000259" key="20">
    <source>
        <dbReference type="PROSITE" id="PS50146"/>
    </source>
</evidence>
<name>A0A444TXZ4_ACIRT</name>
<comment type="catalytic activity">
    <reaction evidence="15">
        <text>a 1,2-diacyl-sn-glycerol + ATP = a 1,2-diacyl-sn-glycero-3-phosphate + ADP + H(+)</text>
        <dbReference type="Rhea" id="RHEA:10272"/>
        <dbReference type="ChEBI" id="CHEBI:15378"/>
        <dbReference type="ChEBI" id="CHEBI:17815"/>
        <dbReference type="ChEBI" id="CHEBI:30616"/>
        <dbReference type="ChEBI" id="CHEBI:58608"/>
        <dbReference type="ChEBI" id="CHEBI:456216"/>
        <dbReference type="EC" id="2.7.1.107"/>
    </reaction>
    <physiologicalReaction direction="left-to-right" evidence="15">
        <dbReference type="Rhea" id="RHEA:10273"/>
    </physiologicalReaction>
</comment>
<comment type="pathway">
    <text evidence="1">Lipid metabolism; glycerolipid metabolism.</text>
</comment>
<protein>
    <recommendedName>
        <fullName evidence="16">Diacylglycerol kinase</fullName>
        <shortName evidence="16">DAG kinase</shortName>
        <ecNumber evidence="16">2.7.1.107</ecNumber>
    </recommendedName>
</protein>
<keyword evidence="8" id="KW-0862">Zinc</keyword>
<dbReference type="InterPro" id="IPR029477">
    <property type="entry name" value="DAG_kinase_typeI_N"/>
</dbReference>
<dbReference type="InterPro" id="IPR001206">
    <property type="entry name" value="Diacylglycerol_kinase_cat_dom"/>
</dbReference>
<dbReference type="InterPro" id="IPR018247">
    <property type="entry name" value="EF_Hand_1_Ca_BS"/>
</dbReference>
<dbReference type="InterPro" id="IPR047475">
    <property type="entry name" value="C1_DGKgamma_rpt2"/>
</dbReference>